<dbReference type="Proteomes" id="UP000628448">
    <property type="component" value="Unassembled WGS sequence"/>
</dbReference>
<proteinExistence type="predicted"/>
<dbReference type="Gene3D" id="3.40.309.10">
    <property type="entry name" value="Aldehyde Dehydrogenase, Chain A, domain 2"/>
    <property type="match status" value="1"/>
</dbReference>
<evidence type="ECO:0000259" key="2">
    <source>
        <dbReference type="Pfam" id="PF00171"/>
    </source>
</evidence>
<reference evidence="3" key="1">
    <citation type="submission" date="2020-11" db="EMBL/GenBank/DDBJ databases">
        <title>Bacterial whole genome sequence for Panacibacter sp. DH6.</title>
        <authorList>
            <person name="Le V."/>
            <person name="Ko S."/>
            <person name="Ahn C.-Y."/>
            <person name="Oh H.-M."/>
        </authorList>
    </citation>
    <scope>NUCLEOTIDE SEQUENCE</scope>
    <source>
        <strain evidence="3">DH6</strain>
    </source>
</reference>
<evidence type="ECO:0000313" key="4">
    <source>
        <dbReference type="Proteomes" id="UP000628448"/>
    </source>
</evidence>
<dbReference type="GO" id="GO:0016620">
    <property type="term" value="F:oxidoreductase activity, acting on the aldehyde or oxo group of donors, NAD or NADP as acceptor"/>
    <property type="evidence" value="ECO:0007669"/>
    <property type="project" value="InterPro"/>
</dbReference>
<dbReference type="InterPro" id="IPR050740">
    <property type="entry name" value="Aldehyde_DH_Superfamily"/>
</dbReference>
<dbReference type="RefSeq" id="WP_196992760.1">
    <property type="nucleotide sequence ID" value="NZ_JADWYR010000003.1"/>
</dbReference>
<evidence type="ECO:0000313" key="3">
    <source>
        <dbReference type="EMBL" id="MBG9378666.1"/>
    </source>
</evidence>
<dbReference type="Pfam" id="PF00171">
    <property type="entry name" value="Aldedh"/>
    <property type="match status" value="1"/>
</dbReference>
<dbReference type="InterPro" id="IPR016163">
    <property type="entry name" value="Ald_DH_C"/>
</dbReference>
<dbReference type="InterPro" id="IPR044151">
    <property type="entry name" value="ALDH_KGSADH"/>
</dbReference>
<keyword evidence="4" id="KW-1185">Reference proteome</keyword>
<evidence type="ECO:0000256" key="1">
    <source>
        <dbReference type="ARBA" id="ARBA00023002"/>
    </source>
</evidence>
<dbReference type="PANTHER" id="PTHR43353">
    <property type="entry name" value="SUCCINATE-SEMIALDEHYDE DEHYDROGENASE, MITOCHONDRIAL"/>
    <property type="match status" value="1"/>
</dbReference>
<name>A0A931MDG1_9BACT</name>
<dbReference type="PANTHER" id="PTHR43353:SF3">
    <property type="entry name" value="ALDEHYDE DEHYDROGENASE-RELATED"/>
    <property type="match status" value="1"/>
</dbReference>
<protein>
    <submittedName>
        <fullName evidence="3">Aldehyde dehydrogenase (NADP(+))</fullName>
    </submittedName>
</protein>
<dbReference type="InterPro" id="IPR016162">
    <property type="entry name" value="Ald_DH_N"/>
</dbReference>
<sequence>MVKGINYAGFAETALGKETLTAFSPVTNSTLQEQFFVATDKEVNEAVSKASEAFSTYKNIPATARAIFLETIADEIMLLGDALIQRAMQESGLPEARLLGERGRTTGQLKLFADLLREGSWVEAVIDEALPERKPLPRSDLRKMLVPLGPVVVFGASNFPFAFSTAGGDTAAALAAGNPVIVKAHESHLGTNEMVAGAIISAAKKCNMPDGVFSSLNGTGAGTGLSLVKHPLVKAVGFTGSYKAGMAIYKAANERKEPIPVYAEMSSINPVLILPKQLAEDPAKVATQFAASVALGAGQFCTNPGLLFVLNDAGTRTFTRQLAEKLQATPAAVMLNANVCKGYYTNKEQLMKESGVETIFNNDSLAQETKAATALLKVAAQDFINNEVLQTEMFGPATLIVECNNKNEMQQALQALHGQLTGTVTGTTADIHEFEDCIATLSSKVGRLVYNGVPTGVEVCYAMVHGGPYPATTDARSTSVGADAIKRFARPFCWQDCPQELLPDALKDGNPLNIMRRLNGTFAR</sequence>
<dbReference type="InterPro" id="IPR015590">
    <property type="entry name" value="Aldehyde_DH_dom"/>
</dbReference>
<dbReference type="AlphaFoldDB" id="A0A931MDG1"/>
<dbReference type="Gene3D" id="3.40.605.10">
    <property type="entry name" value="Aldehyde Dehydrogenase, Chain A, domain 1"/>
    <property type="match status" value="1"/>
</dbReference>
<gene>
    <name evidence="3" type="ORF">I5907_20710</name>
</gene>
<comment type="caution">
    <text evidence="3">The sequence shown here is derived from an EMBL/GenBank/DDBJ whole genome shotgun (WGS) entry which is preliminary data.</text>
</comment>
<dbReference type="InterPro" id="IPR016161">
    <property type="entry name" value="Ald_DH/histidinol_DH"/>
</dbReference>
<dbReference type="CDD" id="cd07129">
    <property type="entry name" value="ALDH_KGSADH"/>
    <property type="match status" value="1"/>
</dbReference>
<accession>A0A931MDG1</accession>
<organism evidence="3 4">
    <name type="scientific">Panacibacter microcysteis</name>
    <dbReference type="NCBI Taxonomy" id="2793269"/>
    <lineage>
        <taxon>Bacteria</taxon>
        <taxon>Pseudomonadati</taxon>
        <taxon>Bacteroidota</taxon>
        <taxon>Chitinophagia</taxon>
        <taxon>Chitinophagales</taxon>
        <taxon>Chitinophagaceae</taxon>
        <taxon>Panacibacter</taxon>
    </lineage>
</organism>
<feature type="domain" description="Aldehyde dehydrogenase" evidence="2">
    <location>
        <begin position="18"/>
        <end position="459"/>
    </location>
</feature>
<dbReference type="EMBL" id="JADWYR010000003">
    <property type="protein sequence ID" value="MBG9378666.1"/>
    <property type="molecule type" value="Genomic_DNA"/>
</dbReference>
<dbReference type="SUPFAM" id="SSF53720">
    <property type="entry name" value="ALDH-like"/>
    <property type="match status" value="1"/>
</dbReference>
<keyword evidence="1" id="KW-0560">Oxidoreductase</keyword>